<protein>
    <submittedName>
        <fullName evidence="2">Sugar ABC transporter substrate-binding protein</fullName>
    </submittedName>
</protein>
<dbReference type="EMBL" id="BAAAOH010000001">
    <property type="protein sequence ID" value="GAA1996972.1"/>
    <property type="molecule type" value="Genomic_DNA"/>
</dbReference>
<keyword evidence="3" id="KW-1185">Reference proteome</keyword>
<feature type="signal peptide" evidence="1">
    <location>
        <begin position="1"/>
        <end position="23"/>
    </location>
</feature>
<dbReference type="InterPro" id="IPR006059">
    <property type="entry name" value="SBP"/>
</dbReference>
<dbReference type="SUPFAM" id="SSF53850">
    <property type="entry name" value="Periplasmic binding protein-like II"/>
    <property type="match status" value="1"/>
</dbReference>
<dbReference type="PROSITE" id="PS51257">
    <property type="entry name" value="PROKAR_LIPOPROTEIN"/>
    <property type="match status" value="1"/>
</dbReference>
<reference evidence="2 3" key="1">
    <citation type="journal article" date="2019" name="Int. J. Syst. Evol. Microbiol.">
        <title>The Global Catalogue of Microorganisms (GCM) 10K type strain sequencing project: providing services to taxonomists for standard genome sequencing and annotation.</title>
        <authorList>
            <consortium name="The Broad Institute Genomics Platform"/>
            <consortium name="The Broad Institute Genome Sequencing Center for Infectious Disease"/>
            <person name="Wu L."/>
            <person name="Ma J."/>
        </authorList>
    </citation>
    <scope>NUCLEOTIDE SEQUENCE [LARGE SCALE GENOMIC DNA]</scope>
    <source>
        <strain evidence="2 3">JCM 14902</strain>
    </source>
</reference>
<gene>
    <name evidence="2" type="ORF">GCM10009777_37500</name>
</gene>
<keyword evidence="1" id="KW-0732">Signal</keyword>
<evidence type="ECO:0000256" key="1">
    <source>
        <dbReference type="SAM" id="SignalP"/>
    </source>
</evidence>
<dbReference type="InterPro" id="IPR050490">
    <property type="entry name" value="Bact_solute-bd_prot1"/>
</dbReference>
<dbReference type="Gene3D" id="3.40.190.10">
    <property type="entry name" value="Periplasmic binding protein-like II"/>
    <property type="match status" value="2"/>
</dbReference>
<sequence>MKRYQKAAVAAVAILGVSLTGCAGGAADDGGTSEPLTVWVMGDTSDNFESLVAPFVKDTGIDVEAVAVPWDSIDQKFTTAVASANGPDLLQIGISKLRTFADSGALLSLDEEAIADYPNLASSNFIDGVAGEATAIDGEVLSMPWVSDTRVLFYRSDILAEAGIDEPPATWDELREDAKALTARGDGQYGYYVPQWDSALPVAMTWDQGGDIVDAEGNIDFDTAEFESAVDLYTGLYADGSVPVNSDFDQTQGFISGVTPMLVSGPYLAAAIEDAAPELEGKWNVTTLPKGVAGTSLLAGSNLGVWGSTKNEDGALQLLDFLSAPDTQLKWFELDGQLPTVKAALEDDALASDPLVGVYSEQLADSKLLPLVPNWDGETGKALLDALNAIVLTGADRDETLQTLFTTTSGTSVN</sequence>
<proteinExistence type="predicted"/>
<dbReference type="Pfam" id="PF01547">
    <property type="entry name" value="SBP_bac_1"/>
    <property type="match status" value="1"/>
</dbReference>
<organism evidence="2 3">
    <name type="scientific">Microbacterium pumilum</name>
    <dbReference type="NCBI Taxonomy" id="344165"/>
    <lineage>
        <taxon>Bacteria</taxon>
        <taxon>Bacillati</taxon>
        <taxon>Actinomycetota</taxon>
        <taxon>Actinomycetes</taxon>
        <taxon>Micrococcales</taxon>
        <taxon>Microbacteriaceae</taxon>
        <taxon>Microbacterium</taxon>
    </lineage>
</organism>
<name>A0ABN2T1X4_9MICO</name>
<evidence type="ECO:0000313" key="2">
    <source>
        <dbReference type="EMBL" id="GAA1996972.1"/>
    </source>
</evidence>
<dbReference type="PANTHER" id="PTHR43649">
    <property type="entry name" value="ARABINOSE-BINDING PROTEIN-RELATED"/>
    <property type="match status" value="1"/>
</dbReference>
<dbReference type="PANTHER" id="PTHR43649:SF12">
    <property type="entry name" value="DIACETYLCHITOBIOSE BINDING PROTEIN DASA"/>
    <property type="match status" value="1"/>
</dbReference>
<feature type="chain" id="PRO_5045665184" evidence="1">
    <location>
        <begin position="24"/>
        <end position="414"/>
    </location>
</feature>
<evidence type="ECO:0000313" key="3">
    <source>
        <dbReference type="Proteomes" id="UP001500326"/>
    </source>
</evidence>
<accession>A0ABN2T1X4</accession>
<dbReference type="RefSeq" id="WP_344065965.1">
    <property type="nucleotide sequence ID" value="NZ_BAAAOH010000001.1"/>
</dbReference>
<comment type="caution">
    <text evidence="2">The sequence shown here is derived from an EMBL/GenBank/DDBJ whole genome shotgun (WGS) entry which is preliminary data.</text>
</comment>
<dbReference type="Proteomes" id="UP001500326">
    <property type="component" value="Unassembled WGS sequence"/>
</dbReference>